<evidence type="ECO:0000256" key="2">
    <source>
        <dbReference type="ARBA" id="ARBA00010281"/>
    </source>
</evidence>
<dbReference type="PANTHER" id="PTHR45825:SF11">
    <property type="entry name" value="ALPHA AMYLASE DOMAIN-CONTAINING PROTEIN"/>
    <property type="match status" value="1"/>
</dbReference>
<comment type="catalytic activity">
    <reaction evidence="1 6">
        <text>[(1-&gt;4)-alpha-D-glucosyl](n) + ADP-alpha-D-glucose = [(1-&gt;4)-alpha-D-glucosyl](n+1) + ADP + H(+)</text>
        <dbReference type="Rhea" id="RHEA:18189"/>
        <dbReference type="Rhea" id="RHEA-COMP:9584"/>
        <dbReference type="Rhea" id="RHEA-COMP:9587"/>
        <dbReference type="ChEBI" id="CHEBI:15378"/>
        <dbReference type="ChEBI" id="CHEBI:15444"/>
        <dbReference type="ChEBI" id="CHEBI:57498"/>
        <dbReference type="ChEBI" id="CHEBI:456216"/>
        <dbReference type="EC" id="2.4.1.21"/>
    </reaction>
</comment>
<keyword evidence="4 6" id="KW-0808">Transferase</keyword>
<dbReference type="CDD" id="cd03791">
    <property type="entry name" value="GT5_Glycogen_synthase_DULL1-like"/>
    <property type="match status" value="1"/>
</dbReference>
<evidence type="ECO:0000259" key="7">
    <source>
        <dbReference type="Pfam" id="PF08323"/>
    </source>
</evidence>
<comment type="function">
    <text evidence="6">Synthesizes alpha-1,4-glucan chains using ADP-glucose.</text>
</comment>
<dbReference type="SUPFAM" id="SSF53756">
    <property type="entry name" value="UDP-Glycosyltransferase/glycogen phosphorylase"/>
    <property type="match status" value="1"/>
</dbReference>
<dbReference type="GO" id="GO:0004373">
    <property type="term" value="F:alpha-1,4-glucan glucosyltransferase (UDP-glucose donor) activity"/>
    <property type="evidence" value="ECO:0007669"/>
    <property type="project" value="InterPro"/>
</dbReference>
<feature type="domain" description="Starch synthase catalytic" evidence="7">
    <location>
        <begin position="166"/>
        <end position="200"/>
    </location>
</feature>
<feature type="binding site" evidence="6">
    <location>
        <position position="15"/>
    </location>
    <ligand>
        <name>ADP-alpha-D-glucose</name>
        <dbReference type="ChEBI" id="CHEBI:57498"/>
    </ligand>
</feature>
<dbReference type="UniPathway" id="UPA00164"/>
<dbReference type="InterPro" id="IPR013534">
    <property type="entry name" value="Starch_synth_cat_dom"/>
</dbReference>
<dbReference type="EC" id="2.4.1.21" evidence="6"/>
<evidence type="ECO:0000256" key="5">
    <source>
        <dbReference type="ARBA" id="ARBA00023056"/>
    </source>
</evidence>
<evidence type="ECO:0000256" key="6">
    <source>
        <dbReference type="HAMAP-Rule" id="MF_00484"/>
    </source>
</evidence>
<proteinExistence type="inferred from homology"/>
<protein>
    <recommendedName>
        <fullName evidence="6">Glycogen synthase</fullName>
        <ecNumber evidence="6">2.4.1.21</ecNumber>
    </recommendedName>
    <alternativeName>
        <fullName evidence="6">Starch [bacterial glycogen] synthase</fullName>
    </alternativeName>
</protein>
<comment type="caution">
    <text evidence="8">The sequence shown here is derived from an EMBL/GenBank/DDBJ whole genome shotgun (WGS) entry which is preliminary data.</text>
</comment>
<comment type="similarity">
    <text evidence="2 6">Belongs to the glycosyltransferase 1 family. Bacterial/plant glycogen synthase subfamily.</text>
</comment>
<organism evidence="8 9">
    <name type="scientific">Candidatus Chisholmbacteria bacterium RIFCSPHIGHO2_01_FULL_52_32</name>
    <dbReference type="NCBI Taxonomy" id="1797591"/>
    <lineage>
        <taxon>Bacteria</taxon>
        <taxon>Candidatus Chisholmiibacteriota</taxon>
    </lineage>
</organism>
<evidence type="ECO:0000256" key="1">
    <source>
        <dbReference type="ARBA" id="ARBA00001478"/>
    </source>
</evidence>
<sequence length="442" mass="48284">MRVLYVAAEAAPIVKVGGLGDVAGSLPLALKRLGVDVRVAIPWYPEIDALRWQVQENGGVGVTRLGESEVPVYLLARDVFADAGPHKAIAGTKAEETWFSGFCDAVVTFLKDSEWKPEVLHGNDWHVARALSFVERTSRETFSQWGFTHKNLATILTIHNLSYHPKMMKEAILAADVINAVSPTYAKEILTSDYCEGLCEELNARKADLYGILNGIDYGVWSPETDARVSTKYSTVTWKTGKAGNKMALRQKLGLAKEGGMLLGFVGRIDANQKGIGILAEAMDRLVALGSQVVVLGTGDPKYEKRLALVAARYPKNVACILRYDEDLAHLIYAGADALLIPSKFEPCGLIQLIGMRYGTLPIARATGGLSDTIRDGETGFLFTAYSSQGLVGAVERARDMFAAEPVSWEVLVGTGMREDFSWDRSAEEYLRLYERALAKSG</sequence>
<dbReference type="HAMAP" id="MF_00484">
    <property type="entry name" value="Glycogen_synth"/>
    <property type="match status" value="1"/>
</dbReference>
<feature type="domain" description="Starch synthase catalytic" evidence="7">
    <location>
        <begin position="2"/>
        <end position="164"/>
    </location>
</feature>
<dbReference type="EMBL" id="MHCJ01000003">
    <property type="protein sequence ID" value="OGY18147.1"/>
    <property type="molecule type" value="Genomic_DNA"/>
</dbReference>
<dbReference type="Pfam" id="PF08323">
    <property type="entry name" value="Glyco_transf_5"/>
    <property type="match status" value="2"/>
</dbReference>
<dbReference type="InterPro" id="IPR011835">
    <property type="entry name" value="GS/SS"/>
</dbReference>
<gene>
    <name evidence="6" type="primary">glgA</name>
    <name evidence="8" type="ORF">A2786_01345</name>
</gene>
<comment type="pathway">
    <text evidence="6">Glycan biosynthesis; glycogen biosynthesis.</text>
</comment>
<dbReference type="Proteomes" id="UP000179233">
    <property type="component" value="Unassembled WGS sequence"/>
</dbReference>
<dbReference type="GO" id="GO:0005978">
    <property type="term" value="P:glycogen biosynthetic process"/>
    <property type="evidence" value="ECO:0007669"/>
    <property type="project" value="UniProtKB-UniRule"/>
</dbReference>
<evidence type="ECO:0000256" key="3">
    <source>
        <dbReference type="ARBA" id="ARBA00022676"/>
    </source>
</evidence>
<dbReference type="Gene3D" id="3.40.50.2000">
    <property type="entry name" value="Glycogen Phosphorylase B"/>
    <property type="match status" value="3"/>
</dbReference>
<dbReference type="AlphaFoldDB" id="A0A1G1VSG3"/>
<accession>A0A1G1VSG3</accession>
<keyword evidence="5 6" id="KW-0320">Glycogen biosynthesis</keyword>
<dbReference type="Pfam" id="PF13692">
    <property type="entry name" value="Glyco_trans_1_4"/>
    <property type="match status" value="1"/>
</dbReference>
<reference evidence="8 9" key="1">
    <citation type="journal article" date="2016" name="Nat. Commun.">
        <title>Thousands of microbial genomes shed light on interconnected biogeochemical processes in an aquifer system.</title>
        <authorList>
            <person name="Anantharaman K."/>
            <person name="Brown C.T."/>
            <person name="Hug L.A."/>
            <person name="Sharon I."/>
            <person name="Castelle C.J."/>
            <person name="Probst A.J."/>
            <person name="Thomas B.C."/>
            <person name="Singh A."/>
            <person name="Wilkins M.J."/>
            <person name="Karaoz U."/>
            <person name="Brodie E.L."/>
            <person name="Williams K.H."/>
            <person name="Hubbard S.S."/>
            <person name="Banfield J.F."/>
        </authorList>
    </citation>
    <scope>NUCLEOTIDE SEQUENCE [LARGE SCALE GENOMIC DNA]</scope>
</reference>
<name>A0A1G1VSG3_9BACT</name>
<dbReference type="PANTHER" id="PTHR45825">
    <property type="entry name" value="GRANULE-BOUND STARCH SYNTHASE 1, CHLOROPLASTIC/AMYLOPLASTIC"/>
    <property type="match status" value="1"/>
</dbReference>
<evidence type="ECO:0000313" key="9">
    <source>
        <dbReference type="Proteomes" id="UP000179233"/>
    </source>
</evidence>
<keyword evidence="3 6" id="KW-0328">Glycosyltransferase</keyword>
<dbReference type="GO" id="GO:0009011">
    <property type="term" value="F:alpha-1,4-glucan glucosyltransferase (ADP-glucose donor) activity"/>
    <property type="evidence" value="ECO:0007669"/>
    <property type="project" value="UniProtKB-UniRule"/>
</dbReference>
<evidence type="ECO:0000313" key="8">
    <source>
        <dbReference type="EMBL" id="OGY18147.1"/>
    </source>
</evidence>
<evidence type="ECO:0000256" key="4">
    <source>
        <dbReference type="ARBA" id="ARBA00022679"/>
    </source>
</evidence>